<accession>A0ABS9HP06</accession>
<evidence type="ECO:0000313" key="2">
    <source>
        <dbReference type="Proteomes" id="UP001430796"/>
    </source>
</evidence>
<protein>
    <recommendedName>
        <fullName evidence="3">Lysine-specific metallo-endopeptidase domain-containing protein</fullName>
    </recommendedName>
</protein>
<dbReference type="RefSeq" id="WP_237053057.1">
    <property type="nucleotide sequence ID" value="NZ_JAKJPO010000001.1"/>
</dbReference>
<sequence length="243" mass="26583">MPRIYRGQAQVEALDTYFIDAVALARNAANWLQRRNRNTLLDPGNADATTVRGALTTYFGVQFGAGPVPALGSGDDTFLGTLQRVYAAMATALNTWTVYIEYADWQDHDADEYAAAGPPVVNPDQDGAVDPGNPNSFQAAWSDVRRNINNGTQSYVFMHNGVPITVSPARDLAFKIQLNVRFRNADDQLKQETILHEMSHALADTNDAAYADTIVQARQICAARGAPTARDTADCWGFFPLDI</sequence>
<evidence type="ECO:0000313" key="1">
    <source>
        <dbReference type="EMBL" id="MCF7220705.1"/>
    </source>
</evidence>
<gene>
    <name evidence="1" type="ORF">L3V18_02715</name>
</gene>
<organism evidence="1 2">
    <name type="scientific">Marilutibacter chinensis</name>
    <dbReference type="NCBI Taxonomy" id="2912247"/>
    <lineage>
        <taxon>Bacteria</taxon>
        <taxon>Pseudomonadati</taxon>
        <taxon>Pseudomonadota</taxon>
        <taxon>Gammaproteobacteria</taxon>
        <taxon>Lysobacterales</taxon>
        <taxon>Lysobacteraceae</taxon>
        <taxon>Marilutibacter</taxon>
    </lineage>
</organism>
<reference evidence="2" key="1">
    <citation type="submission" date="2022-01" db="EMBL/GenBank/DDBJ databases">
        <title>Lysobacter chinensis sp. nov., a bacterium isolated from cow dung compost.</title>
        <authorList>
            <person name="Zhou L.Y."/>
        </authorList>
    </citation>
    <scope>NUCLEOTIDE SEQUENCE [LARGE SCALE GENOMIC DNA]</scope>
    <source>
        <strain evidence="2">TLK-CK17</strain>
    </source>
</reference>
<name>A0ABS9HP06_9GAMM</name>
<dbReference type="InterPro" id="IPR024079">
    <property type="entry name" value="MetalloPept_cat_dom_sf"/>
</dbReference>
<dbReference type="EMBL" id="JAKJPO010000001">
    <property type="protein sequence ID" value="MCF7220705.1"/>
    <property type="molecule type" value="Genomic_DNA"/>
</dbReference>
<keyword evidence="2" id="KW-1185">Reference proteome</keyword>
<comment type="caution">
    <text evidence="1">The sequence shown here is derived from an EMBL/GenBank/DDBJ whole genome shotgun (WGS) entry which is preliminary data.</text>
</comment>
<reference evidence="1 2" key="2">
    <citation type="submission" date="2022-01" db="EMBL/GenBank/DDBJ databases">
        <title>Lysobacter chinensis sp. nov., a bacterium isolated from cow dung compost.</title>
        <authorList>
            <person name="Liu Y."/>
        </authorList>
    </citation>
    <scope>NUCLEOTIDE SEQUENCE [LARGE SCALE GENOMIC DNA]</scope>
    <source>
        <strain evidence="1 2">TLK-CK17</strain>
    </source>
</reference>
<proteinExistence type="predicted"/>
<reference evidence="1 2" key="3">
    <citation type="submission" date="2022-01" db="EMBL/GenBank/DDBJ databases">
        <authorList>
            <person name="Zhou L.Y."/>
        </authorList>
    </citation>
    <scope>NUCLEOTIDE SEQUENCE [LARGE SCALE GENOMIC DNA]</scope>
    <source>
        <strain evidence="1 2">TLK-CK17</strain>
    </source>
</reference>
<dbReference type="Proteomes" id="UP001430796">
    <property type="component" value="Unassembled WGS sequence"/>
</dbReference>
<evidence type="ECO:0008006" key="3">
    <source>
        <dbReference type="Google" id="ProtNLM"/>
    </source>
</evidence>
<dbReference type="Gene3D" id="3.40.390.10">
    <property type="entry name" value="Collagenase (Catalytic Domain)"/>
    <property type="match status" value="1"/>
</dbReference>